<reference evidence="1 2" key="1">
    <citation type="submission" date="2015-06" db="EMBL/GenBank/DDBJ databases">
        <title>Talaromyces atroroseus IBT 11181 draft genome.</title>
        <authorList>
            <person name="Rasmussen K.B."/>
            <person name="Rasmussen S."/>
            <person name="Petersen B."/>
            <person name="Sicheritz-Ponten T."/>
            <person name="Mortensen U.H."/>
            <person name="Thrane U."/>
        </authorList>
    </citation>
    <scope>NUCLEOTIDE SEQUENCE [LARGE SCALE GENOMIC DNA]</scope>
    <source>
        <strain evidence="1 2">IBT 11181</strain>
    </source>
</reference>
<proteinExistence type="predicted"/>
<gene>
    <name evidence="1" type="ORF">UA08_04726</name>
</gene>
<keyword evidence="2" id="KW-1185">Reference proteome</keyword>
<dbReference type="STRING" id="1441469.A0A225ARC4"/>
<organism evidence="1 2">
    <name type="scientific">Talaromyces atroroseus</name>
    <dbReference type="NCBI Taxonomy" id="1441469"/>
    <lineage>
        <taxon>Eukaryota</taxon>
        <taxon>Fungi</taxon>
        <taxon>Dikarya</taxon>
        <taxon>Ascomycota</taxon>
        <taxon>Pezizomycotina</taxon>
        <taxon>Eurotiomycetes</taxon>
        <taxon>Eurotiomycetidae</taxon>
        <taxon>Eurotiales</taxon>
        <taxon>Trichocomaceae</taxon>
        <taxon>Talaromyces</taxon>
        <taxon>Talaromyces sect. Trachyspermi</taxon>
    </lineage>
</organism>
<dbReference type="OrthoDB" id="5278907at2759"/>
<comment type="caution">
    <text evidence="1">The sequence shown here is derived from an EMBL/GenBank/DDBJ whole genome shotgun (WGS) entry which is preliminary data.</text>
</comment>
<dbReference type="GeneID" id="31004481"/>
<evidence type="ECO:0000313" key="1">
    <source>
        <dbReference type="EMBL" id="OKL59828.1"/>
    </source>
</evidence>
<dbReference type="Proteomes" id="UP000214365">
    <property type="component" value="Unassembled WGS sequence"/>
</dbReference>
<dbReference type="AlphaFoldDB" id="A0A225ARC4"/>
<sequence>MANIRPLFSLAELAAQRSLRPSSSLAIAYRNYRCCCQSSLSQKNTFNTIQSHPVPSAHRSYSATSSMLSGSSPFRLTSTPKQHADTPAAAVEEEVEIEEEDEGYYSPYKPKRQWPPDMSKLSPKHQLRLERKYRRRAALKYARPRWVKATKLVQWGVIIFVVIYSVLFMEWGKEGEEHPFEDVSDLFYILTSPVPEDFLLAEFRKDFFASFNSLFSTPPPPRRKE</sequence>
<evidence type="ECO:0000313" key="2">
    <source>
        <dbReference type="Proteomes" id="UP000214365"/>
    </source>
</evidence>
<accession>A0A225ARC4</accession>
<name>A0A225ARC4_TALAT</name>
<dbReference type="EMBL" id="LFMY01000006">
    <property type="protein sequence ID" value="OKL59828.1"/>
    <property type="molecule type" value="Genomic_DNA"/>
</dbReference>
<dbReference type="RefSeq" id="XP_020119949.1">
    <property type="nucleotide sequence ID" value="XM_020267028.1"/>
</dbReference>
<protein>
    <submittedName>
        <fullName evidence="1">Uncharacterized protein</fullName>
    </submittedName>
</protein>